<dbReference type="AlphaFoldDB" id="A0A8S1JZQ8"/>
<dbReference type="InterPro" id="IPR007356">
    <property type="entry name" value="tRNA_m1G_MeTrfase_euk"/>
</dbReference>
<protein>
    <recommendedName>
        <fullName evidence="1">tRNA (guanine(9)-N(1))-methyltransferase</fullName>
        <ecNumber evidence="1">2.1.1.221</ecNumber>
    </recommendedName>
</protein>
<dbReference type="GO" id="GO:0005634">
    <property type="term" value="C:nucleus"/>
    <property type="evidence" value="ECO:0007669"/>
    <property type="project" value="TreeGrafter"/>
</dbReference>
<dbReference type="GO" id="GO:0000049">
    <property type="term" value="F:tRNA binding"/>
    <property type="evidence" value="ECO:0007669"/>
    <property type="project" value="TreeGrafter"/>
</dbReference>
<proteinExistence type="predicted"/>
<feature type="compositionally biased region" description="Basic residues" evidence="3">
    <location>
        <begin position="32"/>
        <end position="41"/>
    </location>
</feature>
<dbReference type="CDD" id="cd18089">
    <property type="entry name" value="SPOUT_Trm10-like"/>
    <property type="match status" value="1"/>
</dbReference>
<dbReference type="OMA" id="FKKNDGW"/>
<dbReference type="Proteomes" id="UP000688137">
    <property type="component" value="Unassembled WGS sequence"/>
</dbReference>
<organism evidence="5 6">
    <name type="scientific">Paramecium primaurelia</name>
    <dbReference type="NCBI Taxonomy" id="5886"/>
    <lineage>
        <taxon>Eukaryota</taxon>
        <taxon>Sar</taxon>
        <taxon>Alveolata</taxon>
        <taxon>Ciliophora</taxon>
        <taxon>Intramacronucleata</taxon>
        <taxon>Oligohymenophorea</taxon>
        <taxon>Peniculida</taxon>
        <taxon>Parameciidae</taxon>
        <taxon>Paramecium</taxon>
    </lineage>
</organism>
<evidence type="ECO:0000313" key="6">
    <source>
        <dbReference type="Proteomes" id="UP000688137"/>
    </source>
</evidence>
<dbReference type="PANTHER" id="PTHR13563:SF13">
    <property type="entry name" value="TRNA METHYLTRANSFERASE 10 HOMOLOG A"/>
    <property type="match status" value="1"/>
</dbReference>
<dbReference type="PROSITE" id="PS51675">
    <property type="entry name" value="SAM_MT_TRM10"/>
    <property type="match status" value="1"/>
</dbReference>
<keyword evidence="6" id="KW-1185">Reference proteome</keyword>
<accession>A0A8S1JZQ8</accession>
<reference evidence="5" key="1">
    <citation type="submission" date="2021-01" db="EMBL/GenBank/DDBJ databases">
        <authorList>
            <consortium name="Genoscope - CEA"/>
            <person name="William W."/>
        </authorList>
    </citation>
    <scope>NUCLEOTIDE SEQUENCE</scope>
</reference>
<comment type="caution">
    <text evidence="5">The sequence shown here is derived from an EMBL/GenBank/DDBJ whole genome shotgun (WGS) entry which is preliminary data.</text>
</comment>
<evidence type="ECO:0000259" key="4">
    <source>
        <dbReference type="PROSITE" id="PS51675"/>
    </source>
</evidence>
<gene>
    <name evidence="5" type="ORF">PPRIM_AZ9-3.1.T0120066</name>
</gene>
<feature type="compositionally biased region" description="Basic and acidic residues" evidence="3">
    <location>
        <begin position="21"/>
        <end position="31"/>
    </location>
</feature>
<dbReference type="PANTHER" id="PTHR13563">
    <property type="entry name" value="TRNA (GUANINE-9-) METHYLTRANSFERASE"/>
    <property type="match status" value="1"/>
</dbReference>
<evidence type="ECO:0000256" key="1">
    <source>
        <dbReference type="ARBA" id="ARBA00012797"/>
    </source>
</evidence>
<dbReference type="InterPro" id="IPR028564">
    <property type="entry name" value="MT_TRM10-typ"/>
</dbReference>
<dbReference type="EMBL" id="CAJJDM010000009">
    <property type="protein sequence ID" value="CAD8047757.1"/>
    <property type="molecule type" value="Genomic_DNA"/>
</dbReference>
<dbReference type="EC" id="2.1.1.221" evidence="1"/>
<feature type="compositionally biased region" description="Basic residues" evidence="3">
    <location>
        <begin position="11"/>
        <end position="20"/>
    </location>
</feature>
<evidence type="ECO:0000256" key="3">
    <source>
        <dbReference type="SAM" id="MobiDB-lite"/>
    </source>
</evidence>
<evidence type="ECO:0000313" key="5">
    <source>
        <dbReference type="EMBL" id="CAD8047757.1"/>
    </source>
</evidence>
<dbReference type="GO" id="GO:0002939">
    <property type="term" value="P:tRNA N1-guanine methylation"/>
    <property type="evidence" value="ECO:0007669"/>
    <property type="project" value="TreeGrafter"/>
</dbReference>
<sequence>MDQQQGENKLSKKQQKKLAKKEKQREYYKEKKIQKKQIRKQQKQEQKSNIVIDDDNKIHNQERQHKKPREQYQEEMKNGIKIIIDLQFMSQMTIHEKTSLYKQIELCHSNNFKSKKPLNLIVTSLTEDFKQLLNKSNASNWGIELNEKPYIDLFKKEDLVYLTGDTEDVIDELNQEEVYIIGGLVDHNRLKLITYNKAIEQGIKTKKLPINLNLKTSSILTVNQVFEILLRRNNGEDWNDSVQNTIPKRKLL</sequence>
<feature type="domain" description="SAM-dependent MTase TRM10-type" evidence="4">
    <location>
        <begin position="67"/>
        <end position="252"/>
    </location>
</feature>
<dbReference type="GO" id="GO:0052905">
    <property type="term" value="F:tRNA (guanosine(9)-N1)-methyltransferase activity"/>
    <property type="evidence" value="ECO:0007669"/>
    <property type="project" value="UniProtKB-EC"/>
</dbReference>
<comment type="catalytic activity">
    <reaction evidence="2">
        <text>guanosine(9) in tRNA + S-adenosyl-L-methionine = N(1)-methylguanosine(9) in tRNA + S-adenosyl-L-homocysteine + H(+)</text>
        <dbReference type="Rhea" id="RHEA:43156"/>
        <dbReference type="Rhea" id="RHEA-COMP:10367"/>
        <dbReference type="Rhea" id="RHEA-COMP:10368"/>
        <dbReference type="ChEBI" id="CHEBI:15378"/>
        <dbReference type="ChEBI" id="CHEBI:57856"/>
        <dbReference type="ChEBI" id="CHEBI:59789"/>
        <dbReference type="ChEBI" id="CHEBI:73542"/>
        <dbReference type="ChEBI" id="CHEBI:74269"/>
        <dbReference type="EC" id="2.1.1.221"/>
    </reaction>
</comment>
<name>A0A8S1JZQ8_PARPR</name>
<feature type="region of interest" description="Disordered" evidence="3">
    <location>
        <begin position="1"/>
        <end position="72"/>
    </location>
</feature>
<feature type="compositionally biased region" description="Basic and acidic residues" evidence="3">
    <location>
        <begin position="54"/>
        <end position="72"/>
    </location>
</feature>
<evidence type="ECO:0000256" key="2">
    <source>
        <dbReference type="ARBA" id="ARBA00048434"/>
    </source>
</evidence>